<name>A0A8H7D0H8_9AGAR</name>
<gene>
    <name evidence="2" type="ORF">MSAN_01337400</name>
</gene>
<protein>
    <submittedName>
        <fullName evidence="2">Uncharacterized protein</fullName>
    </submittedName>
</protein>
<dbReference type="EMBL" id="JACAZH010000010">
    <property type="protein sequence ID" value="KAF7357414.1"/>
    <property type="molecule type" value="Genomic_DNA"/>
</dbReference>
<dbReference type="AlphaFoldDB" id="A0A8H7D0H8"/>
<feature type="compositionally biased region" description="Low complexity" evidence="1">
    <location>
        <begin position="7"/>
        <end position="27"/>
    </location>
</feature>
<sequence length="193" mass="21540">MDSTCCTSRDTTPSVSSSPRRTSSPRCSSKKATARTAFSFITDVGAVFIPTATLNKTKATVSRDGRASASSVRNAFWIKKVCPVHSRVSSRRRVRGSTRRQSGQWRLRRSRTSGGSIWSRRTLSMHFIVVLGVSKELRTTTRSDAQASKNFETPIRSTWWFVAKRVILSLCLTTIAMKSLGPEQPHLPRHLIL</sequence>
<proteinExistence type="predicted"/>
<dbReference type="Proteomes" id="UP000623467">
    <property type="component" value="Unassembled WGS sequence"/>
</dbReference>
<evidence type="ECO:0000256" key="1">
    <source>
        <dbReference type="SAM" id="MobiDB-lite"/>
    </source>
</evidence>
<reference evidence="2" key="1">
    <citation type="submission" date="2020-05" db="EMBL/GenBank/DDBJ databases">
        <title>Mycena genomes resolve the evolution of fungal bioluminescence.</title>
        <authorList>
            <person name="Tsai I.J."/>
        </authorList>
    </citation>
    <scope>NUCLEOTIDE SEQUENCE</scope>
    <source>
        <strain evidence="2">160909Yilan</strain>
    </source>
</reference>
<organism evidence="2 3">
    <name type="scientific">Mycena sanguinolenta</name>
    <dbReference type="NCBI Taxonomy" id="230812"/>
    <lineage>
        <taxon>Eukaryota</taxon>
        <taxon>Fungi</taxon>
        <taxon>Dikarya</taxon>
        <taxon>Basidiomycota</taxon>
        <taxon>Agaricomycotina</taxon>
        <taxon>Agaricomycetes</taxon>
        <taxon>Agaricomycetidae</taxon>
        <taxon>Agaricales</taxon>
        <taxon>Marasmiineae</taxon>
        <taxon>Mycenaceae</taxon>
        <taxon>Mycena</taxon>
    </lineage>
</organism>
<keyword evidence="3" id="KW-1185">Reference proteome</keyword>
<comment type="caution">
    <text evidence="2">The sequence shown here is derived from an EMBL/GenBank/DDBJ whole genome shotgun (WGS) entry which is preliminary data.</text>
</comment>
<accession>A0A8H7D0H8</accession>
<evidence type="ECO:0000313" key="3">
    <source>
        <dbReference type="Proteomes" id="UP000623467"/>
    </source>
</evidence>
<evidence type="ECO:0000313" key="2">
    <source>
        <dbReference type="EMBL" id="KAF7357414.1"/>
    </source>
</evidence>
<feature type="region of interest" description="Disordered" evidence="1">
    <location>
        <begin position="1"/>
        <end position="28"/>
    </location>
</feature>